<comment type="caution">
    <text evidence="8">The sequence shown here is derived from an EMBL/GenBank/DDBJ whole genome shotgun (WGS) entry which is preliminary data.</text>
</comment>
<evidence type="ECO:0000313" key="9">
    <source>
        <dbReference type="Proteomes" id="UP001501710"/>
    </source>
</evidence>
<feature type="transmembrane region" description="Helical" evidence="7">
    <location>
        <begin position="786"/>
        <end position="807"/>
    </location>
</feature>
<name>A0ABP8BUD4_9ACTN</name>
<feature type="transmembrane region" description="Helical" evidence="7">
    <location>
        <begin position="652"/>
        <end position="674"/>
    </location>
</feature>
<evidence type="ECO:0000256" key="1">
    <source>
        <dbReference type="ARBA" id="ARBA00004651"/>
    </source>
</evidence>
<evidence type="ECO:0000256" key="2">
    <source>
        <dbReference type="ARBA" id="ARBA00022475"/>
    </source>
</evidence>
<dbReference type="InterPro" id="IPR022791">
    <property type="entry name" value="L-PG_synthase/AglD"/>
</dbReference>
<reference evidence="9" key="1">
    <citation type="journal article" date="2019" name="Int. J. Syst. Evol. Microbiol.">
        <title>The Global Catalogue of Microorganisms (GCM) 10K type strain sequencing project: providing services to taxonomists for standard genome sequencing and annotation.</title>
        <authorList>
            <consortium name="The Broad Institute Genomics Platform"/>
            <consortium name="The Broad Institute Genome Sequencing Center for Infectious Disease"/>
            <person name="Wu L."/>
            <person name="Ma J."/>
        </authorList>
    </citation>
    <scope>NUCLEOTIDE SEQUENCE [LARGE SCALE GENOMIC DNA]</scope>
    <source>
        <strain evidence="9">JCM 17440</strain>
    </source>
</reference>
<dbReference type="Proteomes" id="UP001501710">
    <property type="component" value="Unassembled WGS sequence"/>
</dbReference>
<dbReference type="PANTHER" id="PTHR39087">
    <property type="entry name" value="UPF0104 MEMBRANE PROTEIN MJ1595"/>
    <property type="match status" value="1"/>
</dbReference>
<feature type="transmembrane region" description="Helical" evidence="7">
    <location>
        <begin position="706"/>
        <end position="724"/>
    </location>
</feature>
<keyword evidence="4 7" id="KW-1133">Transmembrane helix</keyword>
<evidence type="ECO:0000256" key="4">
    <source>
        <dbReference type="ARBA" id="ARBA00022989"/>
    </source>
</evidence>
<feature type="region of interest" description="Disordered" evidence="6">
    <location>
        <begin position="1"/>
        <end position="27"/>
    </location>
</feature>
<dbReference type="RefSeq" id="WP_344890734.1">
    <property type="nucleotide sequence ID" value="NZ_BAABAS010000004.1"/>
</dbReference>
<feature type="transmembrane region" description="Helical" evidence="7">
    <location>
        <begin position="543"/>
        <end position="567"/>
    </location>
</feature>
<feature type="transmembrane region" description="Helical" evidence="7">
    <location>
        <begin position="579"/>
        <end position="600"/>
    </location>
</feature>
<feature type="transmembrane region" description="Helical" evidence="7">
    <location>
        <begin position="77"/>
        <end position="98"/>
    </location>
</feature>
<gene>
    <name evidence="8" type="ORF">GCM10022254_10930</name>
</gene>
<evidence type="ECO:0000256" key="6">
    <source>
        <dbReference type="SAM" id="MobiDB-lite"/>
    </source>
</evidence>
<dbReference type="PANTHER" id="PTHR39087:SF2">
    <property type="entry name" value="UPF0104 MEMBRANE PROTEIN MJ1595"/>
    <property type="match status" value="1"/>
</dbReference>
<evidence type="ECO:0000313" key="8">
    <source>
        <dbReference type="EMBL" id="GAA4226307.1"/>
    </source>
</evidence>
<feature type="transmembrane region" description="Helical" evidence="7">
    <location>
        <begin position="180"/>
        <end position="207"/>
    </location>
</feature>
<protein>
    <recommendedName>
        <fullName evidence="10">Integral membrane protein</fullName>
    </recommendedName>
</protein>
<sequence length="813" mass="85542">MTQTHDDAARSPHGDAAGVPVDEPAQPDRIRRTSDAIRFVASVVGLAAVMLLVSIAQQTTHGLETDIAEGTAHAPRLLLSLATLVSSFGVLAVPIAFGVERVFHKDGTRVAIALLAAAIAFGITVSLDDLVVRAAPGGVLDSLIWGGTETAPVHTDIAPVIAFVTAVGMAGRLRWQAATWALIGLAALTGLTASYASVAALAATYFLGRAIGHGTLYTVGTPNPRPSGRAVVAALERLGLRARRAARLDEPTGDAEEARVYGAVLDPRRRAGDDWDVELRVLDRDQQTAGLPYRAWRLLRLRATTTGRALRSLRRSLEQESLMAYATGAAGARTPRLVATSEVGTEAALLVYEHVPGRRLADVPDSEITDALLTDVWRQFRALQAGRLAHRRLQEGAVLVGADGHAYLTDLRAGEIAAGDLALRLDLAQLLTTLALRAGPERAVGTAAAILGEEALASAVPLLQRVALSRETRTALRHNRDLLTRIREQIVRRKPETAVAPARLERFRPRTIFSVVALSIAAYIVIPQVASLDIGTMASTANWTWVLVALGAAALTYVAAAFMLMGFVPERLPLRRTVLAQLAASFVKLVAPAAVGGVAVNTRYLQRSGMRPGAAVATVGASQLVGLVTHLLLLTLFGFLTGSTSQATQNLAPSRAVVIAVLSLGLLAGLTLTVPRVRREAATRLKSMFSGVVPRLVDVLQSPTKLTTGLGGTLLLTLSFVLCLDASIRAFGGSLPLTSVVVVYLTANAVGSAAPTPGGLGAVEGALTLALTISGLSADTATSAVLLYRLLTLWLPVLPGWGAFAYLQRKEAL</sequence>
<dbReference type="NCBIfam" id="TIGR00374">
    <property type="entry name" value="flippase-like domain"/>
    <property type="match status" value="1"/>
</dbReference>
<evidence type="ECO:0008006" key="10">
    <source>
        <dbReference type="Google" id="ProtNLM"/>
    </source>
</evidence>
<feature type="transmembrane region" description="Helical" evidence="7">
    <location>
        <begin position="110"/>
        <end position="127"/>
    </location>
</feature>
<feature type="transmembrane region" description="Helical" evidence="7">
    <location>
        <begin position="620"/>
        <end position="640"/>
    </location>
</feature>
<comment type="subcellular location">
    <subcellularLocation>
        <location evidence="1">Cell membrane</location>
        <topology evidence="1">Multi-pass membrane protein</topology>
    </subcellularLocation>
</comment>
<keyword evidence="2" id="KW-1003">Cell membrane</keyword>
<keyword evidence="5 7" id="KW-0472">Membrane</keyword>
<proteinExistence type="predicted"/>
<feature type="transmembrane region" description="Helical" evidence="7">
    <location>
        <begin position="36"/>
        <end position="57"/>
    </location>
</feature>
<evidence type="ECO:0000256" key="3">
    <source>
        <dbReference type="ARBA" id="ARBA00022692"/>
    </source>
</evidence>
<evidence type="ECO:0000256" key="5">
    <source>
        <dbReference type="ARBA" id="ARBA00023136"/>
    </source>
</evidence>
<keyword evidence="3 7" id="KW-0812">Transmembrane</keyword>
<keyword evidence="9" id="KW-1185">Reference proteome</keyword>
<organism evidence="8 9">
    <name type="scientific">Actinomadura meridiana</name>
    <dbReference type="NCBI Taxonomy" id="559626"/>
    <lineage>
        <taxon>Bacteria</taxon>
        <taxon>Bacillati</taxon>
        <taxon>Actinomycetota</taxon>
        <taxon>Actinomycetes</taxon>
        <taxon>Streptosporangiales</taxon>
        <taxon>Thermomonosporaceae</taxon>
        <taxon>Actinomadura</taxon>
    </lineage>
</organism>
<dbReference type="Pfam" id="PF03706">
    <property type="entry name" value="LPG_synthase_TM"/>
    <property type="match status" value="1"/>
</dbReference>
<accession>A0ABP8BUD4</accession>
<feature type="compositionally biased region" description="Basic and acidic residues" evidence="6">
    <location>
        <begin position="1"/>
        <end position="13"/>
    </location>
</feature>
<feature type="transmembrane region" description="Helical" evidence="7">
    <location>
        <begin position="512"/>
        <end position="531"/>
    </location>
</feature>
<evidence type="ECO:0000256" key="7">
    <source>
        <dbReference type="SAM" id="Phobius"/>
    </source>
</evidence>
<dbReference type="EMBL" id="BAABAS010000004">
    <property type="protein sequence ID" value="GAA4226307.1"/>
    <property type="molecule type" value="Genomic_DNA"/>
</dbReference>